<accession>A0AA40LKT3</accession>
<evidence type="ECO:0000256" key="9">
    <source>
        <dbReference type="ARBA" id="ARBA00047811"/>
    </source>
</evidence>
<evidence type="ECO:0000256" key="5">
    <source>
        <dbReference type="ARBA" id="ARBA00022741"/>
    </source>
</evidence>
<dbReference type="InterPro" id="IPR011009">
    <property type="entry name" value="Kinase-like_dom_sf"/>
</dbReference>
<keyword evidence="13" id="KW-1185">Reference proteome</keyword>
<evidence type="ECO:0000256" key="7">
    <source>
        <dbReference type="ARBA" id="ARBA00022840"/>
    </source>
</evidence>
<gene>
    <name evidence="12" type="ORF">QTO34_003726</name>
</gene>
<evidence type="ECO:0000256" key="1">
    <source>
        <dbReference type="ARBA" id="ARBA00004123"/>
    </source>
</evidence>
<evidence type="ECO:0000256" key="4">
    <source>
        <dbReference type="ARBA" id="ARBA00022679"/>
    </source>
</evidence>
<comment type="catalytic activity">
    <reaction evidence="11">
        <text>[DNA-directed RNA polymerase] + ATP = phospho-[DNA-directed RNA polymerase] + ADP + H(+)</text>
        <dbReference type="Rhea" id="RHEA:10216"/>
        <dbReference type="Rhea" id="RHEA-COMP:11321"/>
        <dbReference type="Rhea" id="RHEA-COMP:11322"/>
        <dbReference type="ChEBI" id="CHEBI:15378"/>
        <dbReference type="ChEBI" id="CHEBI:30616"/>
        <dbReference type="ChEBI" id="CHEBI:43176"/>
        <dbReference type="ChEBI" id="CHEBI:68546"/>
        <dbReference type="ChEBI" id="CHEBI:456216"/>
        <dbReference type="EC" id="2.7.11.23"/>
    </reaction>
</comment>
<comment type="catalytic activity">
    <reaction evidence="10">
        <text>L-seryl-[protein] + ATP = O-phospho-L-seryl-[protein] + ADP + H(+)</text>
        <dbReference type="Rhea" id="RHEA:17989"/>
        <dbReference type="Rhea" id="RHEA-COMP:9863"/>
        <dbReference type="Rhea" id="RHEA-COMP:11604"/>
        <dbReference type="ChEBI" id="CHEBI:15378"/>
        <dbReference type="ChEBI" id="CHEBI:29999"/>
        <dbReference type="ChEBI" id="CHEBI:30616"/>
        <dbReference type="ChEBI" id="CHEBI:83421"/>
        <dbReference type="ChEBI" id="CHEBI:456216"/>
        <dbReference type="EC" id="2.7.11.22"/>
    </reaction>
</comment>
<dbReference type="Proteomes" id="UP001177744">
    <property type="component" value="Unassembled WGS sequence"/>
</dbReference>
<keyword evidence="3" id="KW-0597">Phosphoprotein</keyword>
<reference evidence="12" key="1">
    <citation type="submission" date="2023-06" db="EMBL/GenBank/DDBJ databases">
        <title>Reference genome for the Northern bat (Eptesicus nilssonii), a most northern bat species.</title>
        <authorList>
            <person name="Laine V.N."/>
            <person name="Pulliainen A.T."/>
            <person name="Lilley T.M."/>
        </authorList>
    </citation>
    <scope>NUCLEOTIDE SEQUENCE</scope>
    <source>
        <strain evidence="12">BLF_Eptnil</strain>
        <tissue evidence="12">Kidney</tissue>
    </source>
</reference>
<evidence type="ECO:0008006" key="14">
    <source>
        <dbReference type="Google" id="ProtNLM"/>
    </source>
</evidence>
<evidence type="ECO:0000256" key="8">
    <source>
        <dbReference type="ARBA" id="ARBA00023242"/>
    </source>
</evidence>
<evidence type="ECO:0000256" key="3">
    <source>
        <dbReference type="ARBA" id="ARBA00022553"/>
    </source>
</evidence>
<keyword evidence="5" id="KW-0547">Nucleotide-binding</keyword>
<dbReference type="GO" id="GO:0008353">
    <property type="term" value="F:RNA polymerase II CTD heptapeptide repeat kinase activity"/>
    <property type="evidence" value="ECO:0007669"/>
    <property type="project" value="UniProtKB-EC"/>
</dbReference>
<dbReference type="PANTHER" id="PTHR24056:SF334">
    <property type="entry name" value="CYCLIN-DEPENDENT KINASE 1"/>
    <property type="match status" value="1"/>
</dbReference>
<evidence type="ECO:0000256" key="11">
    <source>
        <dbReference type="ARBA" id="ARBA00049280"/>
    </source>
</evidence>
<comment type="caution">
    <text evidence="12">The sequence shown here is derived from an EMBL/GenBank/DDBJ whole genome shotgun (WGS) entry which is preliminary data.</text>
</comment>
<keyword evidence="7" id="KW-0067">ATP-binding</keyword>
<sequence>MAQTLSSHSELNVLPAAFGPCSAARWPIALAGGAGVDIWSKSTIFAELAMKKPLFHGDSEIDKLFRIFRALGTPNNEVWPK</sequence>
<dbReference type="GO" id="GO:0004693">
    <property type="term" value="F:cyclin-dependent protein serine/threonine kinase activity"/>
    <property type="evidence" value="ECO:0007669"/>
    <property type="project" value="UniProtKB-EC"/>
</dbReference>
<keyword evidence="4" id="KW-0808">Transferase</keyword>
<proteinExistence type="predicted"/>
<evidence type="ECO:0000256" key="2">
    <source>
        <dbReference type="ARBA" id="ARBA00022527"/>
    </source>
</evidence>
<dbReference type="PANTHER" id="PTHR24056">
    <property type="entry name" value="CELL DIVISION PROTEIN KINASE"/>
    <property type="match status" value="1"/>
</dbReference>
<evidence type="ECO:0000256" key="10">
    <source>
        <dbReference type="ARBA" id="ARBA00048367"/>
    </source>
</evidence>
<dbReference type="GO" id="GO:0005634">
    <property type="term" value="C:nucleus"/>
    <property type="evidence" value="ECO:0007669"/>
    <property type="project" value="UniProtKB-SubCell"/>
</dbReference>
<dbReference type="InterPro" id="IPR050108">
    <property type="entry name" value="CDK"/>
</dbReference>
<evidence type="ECO:0000313" key="12">
    <source>
        <dbReference type="EMBL" id="KAK1335927.1"/>
    </source>
</evidence>
<comment type="subcellular location">
    <subcellularLocation>
        <location evidence="1">Nucleus</location>
    </subcellularLocation>
</comment>
<keyword evidence="8" id="KW-0539">Nucleus</keyword>
<dbReference type="SUPFAM" id="SSF56112">
    <property type="entry name" value="Protein kinase-like (PK-like)"/>
    <property type="match status" value="1"/>
</dbReference>
<dbReference type="GO" id="GO:0007095">
    <property type="term" value="P:mitotic G2 DNA damage checkpoint signaling"/>
    <property type="evidence" value="ECO:0007669"/>
    <property type="project" value="TreeGrafter"/>
</dbReference>
<dbReference type="GO" id="GO:0000086">
    <property type="term" value="P:G2/M transition of mitotic cell cycle"/>
    <property type="evidence" value="ECO:0007669"/>
    <property type="project" value="TreeGrafter"/>
</dbReference>
<dbReference type="GO" id="GO:0005524">
    <property type="term" value="F:ATP binding"/>
    <property type="evidence" value="ECO:0007669"/>
    <property type="project" value="UniProtKB-KW"/>
</dbReference>
<organism evidence="12 13">
    <name type="scientific">Cnephaeus nilssonii</name>
    <name type="common">Northern bat</name>
    <name type="synonym">Eptesicus nilssonii</name>
    <dbReference type="NCBI Taxonomy" id="3371016"/>
    <lineage>
        <taxon>Eukaryota</taxon>
        <taxon>Metazoa</taxon>
        <taxon>Chordata</taxon>
        <taxon>Craniata</taxon>
        <taxon>Vertebrata</taxon>
        <taxon>Euteleostomi</taxon>
        <taxon>Mammalia</taxon>
        <taxon>Eutheria</taxon>
        <taxon>Laurasiatheria</taxon>
        <taxon>Chiroptera</taxon>
        <taxon>Yangochiroptera</taxon>
        <taxon>Vespertilionidae</taxon>
        <taxon>Cnephaeus</taxon>
    </lineage>
</organism>
<keyword evidence="2" id="KW-0723">Serine/threonine-protein kinase</keyword>
<dbReference type="EMBL" id="JAULJE010000013">
    <property type="protein sequence ID" value="KAK1335927.1"/>
    <property type="molecule type" value="Genomic_DNA"/>
</dbReference>
<evidence type="ECO:0000256" key="6">
    <source>
        <dbReference type="ARBA" id="ARBA00022777"/>
    </source>
</evidence>
<keyword evidence="6" id="KW-0418">Kinase</keyword>
<feature type="non-terminal residue" evidence="12">
    <location>
        <position position="81"/>
    </location>
</feature>
<comment type="catalytic activity">
    <reaction evidence="9">
        <text>L-threonyl-[protein] + ATP = O-phospho-L-threonyl-[protein] + ADP + H(+)</text>
        <dbReference type="Rhea" id="RHEA:46608"/>
        <dbReference type="Rhea" id="RHEA-COMP:11060"/>
        <dbReference type="Rhea" id="RHEA-COMP:11605"/>
        <dbReference type="ChEBI" id="CHEBI:15378"/>
        <dbReference type="ChEBI" id="CHEBI:30013"/>
        <dbReference type="ChEBI" id="CHEBI:30616"/>
        <dbReference type="ChEBI" id="CHEBI:61977"/>
        <dbReference type="ChEBI" id="CHEBI:456216"/>
        <dbReference type="EC" id="2.7.11.22"/>
    </reaction>
</comment>
<dbReference type="AlphaFoldDB" id="A0AA40LKT3"/>
<evidence type="ECO:0000313" key="13">
    <source>
        <dbReference type="Proteomes" id="UP001177744"/>
    </source>
</evidence>
<protein>
    <recommendedName>
        <fullName evidence="14">Protein kinase domain-containing protein</fullName>
    </recommendedName>
</protein>
<name>A0AA40LKT3_CNENI</name>
<dbReference type="Gene3D" id="1.10.510.10">
    <property type="entry name" value="Transferase(Phosphotransferase) domain 1"/>
    <property type="match status" value="1"/>
</dbReference>